<keyword evidence="2" id="KW-0238">DNA-binding</keyword>
<dbReference type="InterPro" id="IPR011711">
    <property type="entry name" value="GntR_C"/>
</dbReference>
<dbReference type="Gene3D" id="1.20.120.530">
    <property type="entry name" value="GntR ligand-binding domain-like"/>
    <property type="match status" value="1"/>
</dbReference>
<evidence type="ECO:0000259" key="4">
    <source>
        <dbReference type="PROSITE" id="PS50949"/>
    </source>
</evidence>
<dbReference type="InterPro" id="IPR036388">
    <property type="entry name" value="WH-like_DNA-bd_sf"/>
</dbReference>
<evidence type="ECO:0000256" key="3">
    <source>
        <dbReference type="ARBA" id="ARBA00023163"/>
    </source>
</evidence>
<accession>A0A7I0Y8X4</accession>
<dbReference type="SMART" id="SM00895">
    <property type="entry name" value="FCD"/>
    <property type="match status" value="1"/>
</dbReference>
<sequence>MTASSAEGGNGALTWGKGNAPERVAGILRDELFDGALPPGTRLREEELCDRFGLGRHTIRAALRLMADRRLISHERNRGAFVPELTQERIDELFGFRKVLEEGSLRLALAEGADLGGVTAAVEALEALPEETSWRELTETHGRIHLEIVAAAGNAHLLETYQGCMDELRVMLAVIRPDFSVHRFAALHRHLLDQLHIGGEVAIQALMDDIELSGRAALLKVLHRAQRLRPVQPPAELEKHRR</sequence>
<dbReference type="Pfam" id="PF07729">
    <property type="entry name" value="FCD"/>
    <property type="match status" value="1"/>
</dbReference>
<evidence type="ECO:0000313" key="6">
    <source>
        <dbReference type="Proteomes" id="UP000509418"/>
    </source>
</evidence>
<dbReference type="PANTHER" id="PTHR43537">
    <property type="entry name" value="TRANSCRIPTIONAL REGULATOR, GNTR FAMILY"/>
    <property type="match status" value="1"/>
</dbReference>
<dbReference type="InterPro" id="IPR008920">
    <property type="entry name" value="TF_FadR/GntR_C"/>
</dbReference>
<dbReference type="PANTHER" id="PTHR43537:SF45">
    <property type="entry name" value="GNTR FAMILY REGULATORY PROTEIN"/>
    <property type="match status" value="1"/>
</dbReference>
<evidence type="ECO:0000313" key="5">
    <source>
        <dbReference type="EMBL" id="QKZ15955.1"/>
    </source>
</evidence>
<evidence type="ECO:0000256" key="2">
    <source>
        <dbReference type="ARBA" id="ARBA00023125"/>
    </source>
</evidence>
<protein>
    <submittedName>
        <fullName evidence="5">GntR family transcriptional regulator</fullName>
    </submittedName>
</protein>
<dbReference type="Gene3D" id="1.10.10.10">
    <property type="entry name" value="Winged helix-like DNA-binding domain superfamily/Winged helix DNA-binding domain"/>
    <property type="match status" value="1"/>
</dbReference>
<keyword evidence="6" id="KW-1185">Reference proteome</keyword>
<dbReference type="SMART" id="SM00345">
    <property type="entry name" value="HTH_GNTR"/>
    <property type="match status" value="1"/>
</dbReference>
<dbReference type="InterPro" id="IPR036390">
    <property type="entry name" value="WH_DNA-bd_sf"/>
</dbReference>
<dbReference type="InterPro" id="IPR000524">
    <property type="entry name" value="Tscrpt_reg_HTH_GntR"/>
</dbReference>
<dbReference type="SUPFAM" id="SSF46785">
    <property type="entry name" value="Winged helix' DNA-binding domain"/>
    <property type="match status" value="1"/>
</dbReference>
<dbReference type="Pfam" id="PF00392">
    <property type="entry name" value="GntR"/>
    <property type="match status" value="1"/>
</dbReference>
<dbReference type="GO" id="GO:0003677">
    <property type="term" value="F:DNA binding"/>
    <property type="evidence" value="ECO:0007669"/>
    <property type="project" value="UniProtKB-KW"/>
</dbReference>
<feature type="domain" description="HTH gntR-type" evidence="4">
    <location>
        <begin position="18"/>
        <end position="85"/>
    </location>
</feature>
<evidence type="ECO:0000256" key="1">
    <source>
        <dbReference type="ARBA" id="ARBA00023015"/>
    </source>
</evidence>
<dbReference type="PROSITE" id="PS50949">
    <property type="entry name" value="HTH_GNTR"/>
    <property type="match status" value="1"/>
</dbReference>
<keyword evidence="3" id="KW-0804">Transcription</keyword>
<reference evidence="5 6" key="1">
    <citation type="submission" date="2020-06" db="EMBL/GenBank/DDBJ databases">
        <title>Genome mining for natural products.</title>
        <authorList>
            <person name="Zhang B."/>
            <person name="Shi J."/>
            <person name="Ge H."/>
        </authorList>
    </citation>
    <scope>NUCLEOTIDE SEQUENCE [LARGE SCALE GENOMIC DNA]</scope>
    <source>
        <strain evidence="5 6">NA02069</strain>
    </source>
</reference>
<keyword evidence="1" id="KW-0805">Transcription regulation</keyword>
<dbReference type="SUPFAM" id="SSF48008">
    <property type="entry name" value="GntR ligand-binding domain-like"/>
    <property type="match status" value="1"/>
</dbReference>
<organism evidence="5 6">
    <name type="scientific">Streptomyces chartreusis</name>
    <dbReference type="NCBI Taxonomy" id="1969"/>
    <lineage>
        <taxon>Bacteria</taxon>
        <taxon>Bacillati</taxon>
        <taxon>Actinomycetota</taxon>
        <taxon>Actinomycetes</taxon>
        <taxon>Kitasatosporales</taxon>
        <taxon>Streptomycetaceae</taxon>
        <taxon>Streptomyces</taxon>
    </lineage>
</organism>
<dbReference type="EMBL" id="CP056041">
    <property type="protein sequence ID" value="QKZ15955.1"/>
    <property type="molecule type" value="Genomic_DNA"/>
</dbReference>
<proteinExistence type="predicted"/>
<dbReference type="RefSeq" id="WP_176573670.1">
    <property type="nucleotide sequence ID" value="NZ_CP056041.1"/>
</dbReference>
<dbReference type="Proteomes" id="UP000509418">
    <property type="component" value="Chromosome"/>
</dbReference>
<dbReference type="GO" id="GO:0003700">
    <property type="term" value="F:DNA-binding transcription factor activity"/>
    <property type="evidence" value="ECO:0007669"/>
    <property type="project" value="InterPro"/>
</dbReference>
<gene>
    <name evidence="5" type="ORF">HUT05_00140</name>
</gene>
<dbReference type="CDD" id="cd07377">
    <property type="entry name" value="WHTH_GntR"/>
    <property type="match status" value="1"/>
</dbReference>
<name>A0A7I0Y8X4_STRCX</name>
<dbReference type="AlphaFoldDB" id="A0A7I0Y8X4"/>